<dbReference type="EMBL" id="JBJUIK010000008">
    <property type="protein sequence ID" value="KAL3519676.1"/>
    <property type="molecule type" value="Genomic_DNA"/>
</dbReference>
<feature type="domain" description="Peptidase S8/S53" evidence="10">
    <location>
        <begin position="139"/>
        <end position="593"/>
    </location>
</feature>
<dbReference type="SUPFAM" id="SSF52025">
    <property type="entry name" value="PA domain"/>
    <property type="match status" value="1"/>
</dbReference>
<comment type="caution">
    <text evidence="14">The sequence shown here is derived from an EMBL/GenBank/DDBJ whole genome shotgun (WGS) entry which is preliminary data.</text>
</comment>
<dbReference type="InterPro" id="IPR000209">
    <property type="entry name" value="Peptidase_S8/S53_dom"/>
</dbReference>
<keyword evidence="2 8" id="KW-0645">Protease</keyword>
<dbReference type="FunFam" id="3.40.50.200:FF:000006">
    <property type="entry name" value="Subtilisin-like protease SBT1.5"/>
    <property type="match status" value="1"/>
</dbReference>
<dbReference type="PROSITE" id="PS51892">
    <property type="entry name" value="SUBTILASE"/>
    <property type="match status" value="1"/>
</dbReference>
<gene>
    <name evidence="14" type="ORF">ACH5RR_017825</name>
</gene>
<dbReference type="PRINTS" id="PR00723">
    <property type="entry name" value="SUBTILISIN"/>
</dbReference>
<evidence type="ECO:0000256" key="3">
    <source>
        <dbReference type="ARBA" id="ARBA00022729"/>
    </source>
</evidence>
<dbReference type="InterPro" id="IPR010259">
    <property type="entry name" value="S8pro/Inhibitor_I9"/>
</dbReference>
<evidence type="ECO:0000313" key="15">
    <source>
        <dbReference type="Proteomes" id="UP001630127"/>
    </source>
</evidence>
<protein>
    <submittedName>
        <fullName evidence="14">Uncharacterized protein</fullName>
    </submittedName>
</protein>
<dbReference type="FunFam" id="3.30.70.80:FF:000002">
    <property type="entry name" value="Subtilisin-like protease SBT5.3"/>
    <property type="match status" value="1"/>
</dbReference>
<evidence type="ECO:0000256" key="7">
    <source>
        <dbReference type="PIRSR" id="PIRSR615500-1"/>
    </source>
</evidence>
<evidence type="ECO:0000259" key="10">
    <source>
        <dbReference type="Pfam" id="PF00082"/>
    </source>
</evidence>
<dbReference type="CDD" id="cd02120">
    <property type="entry name" value="PA_subtilisin_like"/>
    <property type="match status" value="1"/>
</dbReference>
<dbReference type="InterPro" id="IPR023828">
    <property type="entry name" value="Peptidase_S8_Ser-AS"/>
</dbReference>
<dbReference type="InterPro" id="IPR037045">
    <property type="entry name" value="S8pro/Inhibitor_I9_sf"/>
</dbReference>
<evidence type="ECO:0000256" key="2">
    <source>
        <dbReference type="ARBA" id="ARBA00022670"/>
    </source>
</evidence>
<keyword evidence="5 8" id="KW-0720">Serine protease</keyword>
<feature type="active site" description="Charge relay system" evidence="7 8">
    <location>
        <position position="215"/>
    </location>
</feature>
<feature type="active site" description="Charge relay system" evidence="7 8">
    <location>
        <position position="548"/>
    </location>
</feature>
<evidence type="ECO:0000256" key="4">
    <source>
        <dbReference type="ARBA" id="ARBA00022801"/>
    </source>
</evidence>
<dbReference type="InterPro" id="IPR041469">
    <property type="entry name" value="Subtilisin-like_FN3"/>
</dbReference>
<evidence type="ECO:0000256" key="8">
    <source>
        <dbReference type="PROSITE-ProRule" id="PRU01240"/>
    </source>
</evidence>
<keyword evidence="6" id="KW-0325">Glycoprotein</keyword>
<evidence type="ECO:0000256" key="5">
    <source>
        <dbReference type="ARBA" id="ARBA00022825"/>
    </source>
</evidence>
<dbReference type="SUPFAM" id="SSF52743">
    <property type="entry name" value="Subtilisin-like"/>
    <property type="match status" value="1"/>
</dbReference>
<keyword evidence="15" id="KW-1185">Reference proteome</keyword>
<feature type="signal peptide" evidence="9">
    <location>
        <begin position="1"/>
        <end position="21"/>
    </location>
</feature>
<dbReference type="PROSITE" id="PS00138">
    <property type="entry name" value="SUBTILASE_SER"/>
    <property type="match status" value="1"/>
</dbReference>
<dbReference type="Pfam" id="PF17766">
    <property type="entry name" value="fn3_6"/>
    <property type="match status" value="1"/>
</dbReference>
<dbReference type="Pfam" id="PF02225">
    <property type="entry name" value="PA"/>
    <property type="match status" value="1"/>
</dbReference>
<feature type="domain" description="PA" evidence="11">
    <location>
        <begin position="392"/>
        <end position="465"/>
    </location>
</feature>
<dbReference type="Pfam" id="PF00082">
    <property type="entry name" value="Peptidase_S8"/>
    <property type="match status" value="1"/>
</dbReference>
<dbReference type="GO" id="GO:0004252">
    <property type="term" value="F:serine-type endopeptidase activity"/>
    <property type="evidence" value="ECO:0007669"/>
    <property type="project" value="UniProtKB-UniRule"/>
</dbReference>
<proteinExistence type="inferred from homology"/>
<dbReference type="InterPro" id="IPR045051">
    <property type="entry name" value="SBT"/>
</dbReference>
<evidence type="ECO:0000259" key="12">
    <source>
        <dbReference type="Pfam" id="PF05922"/>
    </source>
</evidence>
<dbReference type="InterPro" id="IPR015500">
    <property type="entry name" value="Peptidase_S8_subtilisin-rel"/>
</dbReference>
<dbReference type="PANTHER" id="PTHR10795">
    <property type="entry name" value="PROPROTEIN CONVERTASE SUBTILISIN/KEXIN"/>
    <property type="match status" value="1"/>
</dbReference>
<dbReference type="InterPro" id="IPR036852">
    <property type="entry name" value="Peptidase_S8/S53_dom_sf"/>
</dbReference>
<dbReference type="CDD" id="cd04852">
    <property type="entry name" value="Peptidases_S8_3"/>
    <property type="match status" value="1"/>
</dbReference>
<evidence type="ECO:0000259" key="13">
    <source>
        <dbReference type="Pfam" id="PF17766"/>
    </source>
</evidence>
<feature type="chain" id="PRO_5044872070" evidence="9">
    <location>
        <begin position="22"/>
        <end position="756"/>
    </location>
</feature>
<evidence type="ECO:0000256" key="1">
    <source>
        <dbReference type="ARBA" id="ARBA00011073"/>
    </source>
</evidence>
<dbReference type="Gene3D" id="3.30.70.80">
    <property type="entry name" value="Peptidase S8 propeptide/proteinase inhibitor I9"/>
    <property type="match status" value="1"/>
</dbReference>
<sequence>MSKFFNSVVIFFTIFVYQVLAAKKSYIVYLGEHSHGPEVTKDDLDRVTNSHHEFLASFLGSQEDAKKAIFYSYKWDINGFAATLEEEDAAKIAKHPDVVSVILNEAIKLHTTHSWNFLNLEGSDGVVPRESLWQKANFGQDVIIGSIDTGVWPESPSFGDEGFGPIPPRWKGSCQDSGIKCNRKLIGAKYFRQGLIAAKGNDSSIKYDARDYNGHGTHTLSTVGGNLVNGANVFGLGNGTIKGGAPKARLAAYKVCWFRKASCFAADLLQAFDVAIHDGVDLISISIGGPPTDYFRDAVAIGAFHAVRHKIVVIASGGNDGPRPETISNVAPWIITVAASNMDRAFLTSVQFPNGRAFRAEGIFNPLPERKFYQLIDAAEAYNANSSVLAATVCQNGALDRQKVEGKIIVCRTGVDVHFGEKSYSAAQAGAVGMIMRNDLNFGNAIYQHISPIPAVNIGYDDGISLLQYINSTRHPMGYIQGPLTLLPAEPAPFLASFSSRGPNRVTPAILKPDISAPGVNVLAAFSPAAVTPFFNQQMPFNFLSGTSMACPHISGVVALLKSIHPHWSPAAIRSAIMTTAQTKDNTMKPLFGTAFGFGAGHVQPNLASDPGLVYDLNRKDYLHFLCAIGYDEGSKQWFRKGHHKCPKDLDVTSFNYPSITVPKLNWNAPLRVTRTLKNVGDPGTYNATLIQPEGVSIDIEPNVLQFDQKGDEKNFTLTLVTNNLPPNKYVFGELVWSDGTHNVRSPISVASKFDS</sequence>
<dbReference type="InterPro" id="IPR034197">
    <property type="entry name" value="Peptidases_S8_3"/>
</dbReference>
<accession>A0ABD2ZJU8</accession>
<dbReference type="Proteomes" id="UP001630127">
    <property type="component" value="Unassembled WGS sequence"/>
</dbReference>
<keyword evidence="4 8" id="KW-0378">Hydrolase</keyword>
<feature type="domain" description="Inhibitor I9" evidence="12">
    <location>
        <begin position="25"/>
        <end position="110"/>
    </location>
</feature>
<evidence type="ECO:0000313" key="14">
    <source>
        <dbReference type="EMBL" id="KAL3519676.1"/>
    </source>
</evidence>
<dbReference type="Gene3D" id="2.60.40.2310">
    <property type="match status" value="1"/>
</dbReference>
<reference evidence="14 15" key="1">
    <citation type="submission" date="2024-11" db="EMBL/GenBank/DDBJ databases">
        <title>A near-complete genome assembly of Cinchona calisaya.</title>
        <authorList>
            <person name="Lian D.C."/>
            <person name="Zhao X.W."/>
            <person name="Wei L."/>
        </authorList>
    </citation>
    <scope>NUCLEOTIDE SEQUENCE [LARGE SCALE GENOMIC DNA]</scope>
    <source>
        <tissue evidence="14">Nenye</tissue>
    </source>
</reference>
<organism evidence="14 15">
    <name type="scientific">Cinchona calisaya</name>
    <dbReference type="NCBI Taxonomy" id="153742"/>
    <lineage>
        <taxon>Eukaryota</taxon>
        <taxon>Viridiplantae</taxon>
        <taxon>Streptophyta</taxon>
        <taxon>Embryophyta</taxon>
        <taxon>Tracheophyta</taxon>
        <taxon>Spermatophyta</taxon>
        <taxon>Magnoliopsida</taxon>
        <taxon>eudicotyledons</taxon>
        <taxon>Gunneridae</taxon>
        <taxon>Pentapetalae</taxon>
        <taxon>asterids</taxon>
        <taxon>lamiids</taxon>
        <taxon>Gentianales</taxon>
        <taxon>Rubiaceae</taxon>
        <taxon>Cinchonoideae</taxon>
        <taxon>Cinchoneae</taxon>
        <taxon>Cinchona</taxon>
    </lineage>
</organism>
<keyword evidence="3 9" id="KW-0732">Signal</keyword>
<dbReference type="Pfam" id="PF05922">
    <property type="entry name" value="Inhibitor_I9"/>
    <property type="match status" value="1"/>
</dbReference>
<comment type="similarity">
    <text evidence="1 8">Belongs to the peptidase S8 family.</text>
</comment>
<dbReference type="Gene3D" id="3.40.50.200">
    <property type="entry name" value="Peptidase S8/S53 domain"/>
    <property type="match status" value="1"/>
</dbReference>
<feature type="domain" description="Subtilisin-like protease fibronectin type-III" evidence="13">
    <location>
        <begin position="655"/>
        <end position="750"/>
    </location>
</feature>
<feature type="active site" description="Charge relay system" evidence="7 8">
    <location>
        <position position="148"/>
    </location>
</feature>
<evidence type="ECO:0000256" key="6">
    <source>
        <dbReference type="ARBA" id="ARBA00023180"/>
    </source>
</evidence>
<dbReference type="AlphaFoldDB" id="A0ABD2ZJU8"/>
<evidence type="ECO:0000259" key="11">
    <source>
        <dbReference type="Pfam" id="PF02225"/>
    </source>
</evidence>
<evidence type="ECO:0000256" key="9">
    <source>
        <dbReference type="SAM" id="SignalP"/>
    </source>
</evidence>
<dbReference type="InterPro" id="IPR003137">
    <property type="entry name" value="PA_domain"/>
</dbReference>
<dbReference type="InterPro" id="IPR046450">
    <property type="entry name" value="PA_dom_sf"/>
</dbReference>
<dbReference type="Gene3D" id="3.50.30.30">
    <property type="match status" value="1"/>
</dbReference>
<dbReference type="GO" id="GO:0006508">
    <property type="term" value="P:proteolysis"/>
    <property type="evidence" value="ECO:0007669"/>
    <property type="project" value="UniProtKB-KW"/>
</dbReference>
<name>A0ABD2ZJU8_9GENT</name>